<feature type="transmembrane region" description="Helical" evidence="1">
    <location>
        <begin position="12"/>
        <end position="32"/>
    </location>
</feature>
<protein>
    <submittedName>
        <fullName evidence="2">Uncharacterized protein</fullName>
    </submittedName>
</protein>
<proteinExistence type="predicted"/>
<evidence type="ECO:0000256" key="1">
    <source>
        <dbReference type="SAM" id="Phobius"/>
    </source>
</evidence>
<dbReference type="AlphaFoldDB" id="B7K5B6"/>
<dbReference type="KEGG" id="cyp:PCC8801_4003"/>
<keyword evidence="3" id="KW-1185">Reference proteome</keyword>
<sequence length="36" mass="4052">MTLIDSAAFHTFAITVGTLLFAFIVVWALWYASKMD</sequence>
<dbReference type="HOGENOM" id="CLU_3357663_0_0_3"/>
<dbReference type="Proteomes" id="UP000008204">
    <property type="component" value="Chromosome"/>
</dbReference>
<dbReference type="eggNOG" id="ENOG50320T2">
    <property type="taxonomic scope" value="Bacteria"/>
</dbReference>
<name>B7K5B6_RIPO1</name>
<keyword evidence="1" id="KW-0812">Transmembrane</keyword>
<dbReference type="OrthoDB" id="583766at2"/>
<reference evidence="3" key="1">
    <citation type="journal article" date="2011" name="MBio">
        <title>Novel metabolic attributes of the genus Cyanothece, comprising a group of unicellular nitrogen-fixing Cyanobacteria.</title>
        <authorList>
            <person name="Bandyopadhyay A."/>
            <person name="Elvitigala T."/>
            <person name="Welsh E."/>
            <person name="Stockel J."/>
            <person name="Liberton M."/>
            <person name="Min H."/>
            <person name="Sherman L.A."/>
            <person name="Pakrasi H.B."/>
        </authorList>
    </citation>
    <scope>NUCLEOTIDE SEQUENCE [LARGE SCALE GENOMIC DNA]</scope>
    <source>
        <strain evidence="3">PCC 8801</strain>
    </source>
</reference>
<evidence type="ECO:0000313" key="2">
    <source>
        <dbReference type="EMBL" id="ACK67942.1"/>
    </source>
</evidence>
<organism evidence="2 3">
    <name type="scientific">Rippkaea orientalis (strain PCC 8801 / RF-1)</name>
    <name type="common">Cyanothece sp. (strain PCC 8801)</name>
    <dbReference type="NCBI Taxonomy" id="41431"/>
    <lineage>
        <taxon>Bacteria</taxon>
        <taxon>Bacillati</taxon>
        <taxon>Cyanobacteriota</taxon>
        <taxon>Cyanophyceae</taxon>
        <taxon>Oscillatoriophycideae</taxon>
        <taxon>Chroococcales</taxon>
        <taxon>Aphanothecaceae</taxon>
        <taxon>Rippkaea</taxon>
        <taxon>Rippkaea orientalis</taxon>
    </lineage>
</organism>
<accession>B7K5B6</accession>
<evidence type="ECO:0000313" key="3">
    <source>
        <dbReference type="Proteomes" id="UP000008204"/>
    </source>
</evidence>
<gene>
    <name evidence="2" type="ordered locus">PCC8801_4003</name>
</gene>
<keyword evidence="1" id="KW-1133">Transmembrane helix</keyword>
<keyword evidence="1" id="KW-0472">Membrane</keyword>
<dbReference type="STRING" id="41431.PCC8801_4003"/>
<dbReference type="EMBL" id="CP001287">
    <property type="protein sequence ID" value="ACK67942.1"/>
    <property type="molecule type" value="Genomic_DNA"/>
</dbReference>